<dbReference type="AlphaFoldDB" id="N6ZUB6"/>
<evidence type="ECO:0008006" key="3">
    <source>
        <dbReference type="Google" id="ProtNLM"/>
    </source>
</evidence>
<dbReference type="InterPro" id="IPR009241">
    <property type="entry name" value="HigB-like"/>
</dbReference>
<dbReference type="Pfam" id="PF05973">
    <property type="entry name" value="Gp49"/>
    <property type="match status" value="1"/>
</dbReference>
<comment type="caution">
    <text evidence="1">The sequence shown here is derived from an EMBL/GenBank/DDBJ whole genome shotgun (WGS) entry which is preliminary data.</text>
</comment>
<dbReference type="Proteomes" id="UP000013047">
    <property type="component" value="Unassembled WGS sequence"/>
</dbReference>
<dbReference type="EMBL" id="AMXF01000177">
    <property type="protein sequence ID" value="ENO95734.1"/>
    <property type="molecule type" value="Genomic_DNA"/>
</dbReference>
<accession>N6ZUB6</accession>
<protein>
    <recommendedName>
        <fullName evidence="3">Type II toxin-antitoxin system RelE/ParE family toxin</fullName>
    </recommendedName>
</protein>
<evidence type="ECO:0000313" key="1">
    <source>
        <dbReference type="EMBL" id="ENO95734.1"/>
    </source>
</evidence>
<dbReference type="OrthoDB" id="9797093at2"/>
<evidence type="ECO:0000313" key="2">
    <source>
        <dbReference type="Proteomes" id="UP000013047"/>
    </source>
</evidence>
<organism evidence="1 2">
    <name type="scientific">Thauera phenylacetica B4P</name>
    <dbReference type="NCBI Taxonomy" id="1234382"/>
    <lineage>
        <taxon>Bacteria</taxon>
        <taxon>Pseudomonadati</taxon>
        <taxon>Pseudomonadota</taxon>
        <taxon>Betaproteobacteria</taxon>
        <taxon>Rhodocyclales</taxon>
        <taxon>Zoogloeaceae</taxon>
        <taxon>Thauera</taxon>
    </lineage>
</organism>
<gene>
    <name evidence="1" type="ORF">C667_17531</name>
</gene>
<name>N6ZUB6_9RHOO</name>
<proteinExistence type="predicted"/>
<keyword evidence="2" id="KW-1185">Reference proteome</keyword>
<dbReference type="RefSeq" id="WP_004371583.1">
    <property type="nucleotide sequence ID" value="NZ_AMXF01000177.1"/>
</dbReference>
<sequence>MKPLRFVGSSLDDLKSFPAEARREAGFELDAVQRGLMPADFKPMLAVGAGAYEIRVRVLGEWRIIYVAKFERAVYVLHAFQKKTQKTRKEDIELAARRYRLVEE</sequence>
<reference evidence="1 2" key="1">
    <citation type="submission" date="2012-09" db="EMBL/GenBank/DDBJ databases">
        <title>Draft Genome Sequences of 6 Strains from Genus Thauera.</title>
        <authorList>
            <person name="Liu B."/>
            <person name="Shapleigh J.P."/>
            <person name="Frostegard A.H."/>
        </authorList>
    </citation>
    <scope>NUCLEOTIDE SEQUENCE [LARGE SCALE GENOMIC DNA]</scope>
    <source>
        <strain evidence="1 2">B4P</strain>
    </source>
</reference>